<feature type="transmembrane region" description="Helical" evidence="5">
    <location>
        <begin position="179"/>
        <end position="201"/>
    </location>
</feature>
<name>F0WGH0_9STRA</name>
<accession>F0WGH0</accession>
<feature type="transmembrane region" description="Helical" evidence="5">
    <location>
        <begin position="207"/>
        <end position="225"/>
    </location>
</feature>
<feature type="transmembrane region" description="Helical" evidence="5">
    <location>
        <begin position="77"/>
        <end position="95"/>
    </location>
</feature>
<dbReference type="SUPFAM" id="SSF144091">
    <property type="entry name" value="Rhomboid-like"/>
    <property type="match status" value="1"/>
</dbReference>
<evidence type="ECO:0000256" key="2">
    <source>
        <dbReference type="ARBA" id="ARBA00022692"/>
    </source>
</evidence>
<protein>
    <submittedName>
        <fullName evidence="7">Serine protease family S54 putative</fullName>
    </submittedName>
</protein>
<feature type="domain" description="Peptidase S54 rhomboid" evidence="6">
    <location>
        <begin position="120"/>
        <end position="280"/>
    </location>
</feature>
<dbReference type="Gene3D" id="1.20.1540.10">
    <property type="entry name" value="Rhomboid-like"/>
    <property type="match status" value="1"/>
</dbReference>
<evidence type="ECO:0000256" key="4">
    <source>
        <dbReference type="ARBA" id="ARBA00023136"/>
    </source>
</evidence>
<dbReference type="AlphaFoldDB" id="F0WGH0"/>
<dbReference type="GO" id="GO:0006508">
    <property type="term" value="P:proteolysis"/>
    <property type="evidence" value="ECO:0007669"/>
    <property type="project" value="UniProtKB-KW"/>
</dbReference>
<evidence type="ECO:0000256" key="1">
    <source>
        <dbReference type="ARBA" id="ARBA00004141"/>
    </source>
</evidence>
<evidence type="ECO:0000256" key="5">
    <source>
        <dbReference type="SAM" id="Phobius"/>
    </source>
</evidence>
<dbReference type="EMBL" id="FR824136">
    <property type="protein sequence ID" value="CCA20333.1"/>
    <property type="molecule type" value="Genomic_DNA"/>
</dbReference>
<evidence type="ECO:0000313" key="7">
    <source>
        <dbReference type="EMBL" id="CCA20333.1"/>
    </source>
</evidence>
<evidence type="ECO:0000256" key="3">
    <source>
        <dbReference type="ARBA" id="ARBA00022989"/>
    </source>
</evidence>
<keyword evidence="7" id="KW-0378">Hydrolase</keyword>
<organism evidence="7">
    <name type="scientific">Albugo laibachii Nc14</name>
    <dbReference type="NCBI Taxonomy" id="890382"/>
    <lineage>
        <taxon>Eukaryota</taxon>
        <taxon>Sar</taxon>
        <taxon>Stramenopiles</taxon>
        <taxon>Oomycota</taxon>
        <taxon>Peronosporomycetes</taxon>
        <taxon>Albuginales</taxon>
        <taxon>Albuginaceae</taxon>
        <taxon>Albugo</taxon>
    </lineage>
</organism>
<dbReference type="GO" id="GO:0016020">
    <property type="term" value="C:membrane"/>
    <property type="evidence" value="ECO:0007669"/>
    <property type="project" value="UniProtKB-SubCell"/>
</dbReference>
<keyword evidence="4 5" id="KW-0472">Membrane</keyword>
<dbReference type="InterPro" id="IPR022764">
    <property type="entry name" value="Peptidase_S54_rhomboid_dom"/>
</dbReference>
<keyword evidence="3 5" id="KW-1133">Transmembrane helix</keyword>
<proteinExistence type="predicted"/>
<keyword evidence="7" id="KW-0645">Protease</keyword>
<gene>
    <name evidence="7" type="primary">AlNc14C91G5703</name>
    <name evidence="7" type="ORF">ALNC14_064760</name>
</gene>
<dbReference type="InterPro" id="IPR035952">
    <property type="entry name" value="Rhomboid-like_sf"/>
</dbReference>
<dbReference type="PANTHER" id="PTHR43731:SF34">
    <property type="entry name" value="PEPTIDASE S54 RHOMBOID DOMAIN-CONTAINING PROTEIN"/>
    <property type="match status" value="1"/>
</dbReference>
<dbReference type="InterPro" id="IPR050925">
    <property type="entry name" value="Rhomboid_protease_S54"/>
</dbReference>
<dbReference type="GO" id="GO:0004252">
    <property type="term" value="F:serine-type endopeptidase activity"/>
    <property type="evidence" value="ECO:0007669"/>
    <property type="project" value="InterPro"/>
</dbReference>
<sequence length="285" mass="32515">MWRHARILTTTYAKRCDILGRAVTKRSAIGVVAGGVLTTRVITCKKEDETWCEFAKSAVQNALNVCQEEIRKKPRGIVAILGVNCVVFGLWRVSFYHRGMHRWMWRHFACSYDAVFMGKRFHTLVTSAFSQNTLPHLAINMFMLWEFGSQIVDARVRVRNALMEAIRKRFRRKKLTENEFLAVYMGATIVSSTTSVVASRYRGMRSVYTLGASGCVMAVFTLYCVMYPEERLLLYGLFDCSALDMLRLTTAGNVIGVAYQRRVPIDFVGHLAGQATGYAFDKRWR</sequence>
<dbReference type="PANTHER" id="PTHR43731">
    <property type="entry name" value="RHOMBOID PROTEASE"/>
    <property type="match status" value="1"/>
</dbReference>
<keyword evidence="2 5" id="KW-0812">Transmembrane</keyword>
<reference evidence="7" key="2">
    <citation type="submission" date="2011-02" db="EMBL/GenBank/DDBJ databases">
        <authorList>
            <person name="MacLean D."/>
        </authorList>
    </citation>
    <scope>NUCLEOTIDE SEQUENCE</scope>
</reference>
<evidence type="ECO:0000259" key="6">
    <source>
        <dbReference type="Pfam" id="PF01694"/>
    </source>
</evidence>
<comment type="subcellular location">
    <subcellularLocation>
        <location evidence="1">Membrane</location>
        <topology evidence="1">Multi-pass membrane protein</topology>
    </subcellularLocation>
</comment>
<reference evidence="7" key="1">
    <citation type="journal article" date="2011" name="PLoS Biol.">
        <title>Gene gain and loss during evolution of obligate parasitism in the white rust pathogen of Arabidopsis thaliana.</title>
        <authorList>
            <person name="Kemen E."/>
            <person name="Gardiner A."/>
            <person name="Schultz-Larsen T."/>
            <person name="Kemen A.C."/>
            <person name="Balmuth A.L."/>
            <person name="Robert-Seilaniantz A."/>
            <person name="Bailey K."/>
            <person name="Holub E."/>
            <person name="Studholme D.J."/>
            <person name="Maclean D."/>
            <person name="Jones J.D."/>
        </authorList>
    </citation>
    <scope>NUCLEOTIDE SEQUENCE</scope>
</reference>
<dbReference type="Pfam" id="PF01694">
    <property type="entry name" value="Rhomboid"/>
    <property type="match status" value="1"/>
</dbReference>
<dbReference type="HOGENOM" id="CLU_068793_0_0_1"/>